<accession>A9NP48</accession>
<evidence type="ECO:0008006" key="2">
    <source>
        <dbReference type="Google" id="ProtNLM"/>
    </source>
</evidence>
<reference evidence="1" key="1">
    <citation type="journal article" date="2008" name="BMC Genomics">
        <title>A conifer genomics resource of 200,000 spruce (Picea spp.) ESTs and 6,464 high-quality, sequence-finished full-length cDNAs for Sitka spruce (Picea sitchensis).</title>
        <authorList>
            <person name="Ralph S.G."/>
            <person name="Chun H.J."/>
            <person name="Kolosova N."/>
            <person name="Cooper D."/>
            <person name="Oddy C."/>
            <person name="Ritland C.E."/>
            <person name="Kirkpatrick R."/>
            <person name="Moore R."/>
            <person name="Barber S."/>
            <person name="Holt R.A."/>
            <person name="Jones S.J."/>
            <person name="Marra M.A."/>
            <person name="Douglas C.J."/>
            <person name="Ritland K."/>
            <person name="Bohlmann J."/>
        </authorList>
    </citation>
    <scope>NUCLEOTIDE SEQUENCE</scope>
    <source>
        <tissue evidence="1">Green portion of the leader tissue</tissue>
    </source>
</reference>
<evidence type="ECO:0000313" key="1">
    <source>
        <dbReference type="EMBL" id="ABK22409.1"/>
    </source>
</evidence>
<name>A9NP48_PICSI</name>
<dbReference type="AlphaFoldDB" id="A9NP48"/>
<protein>
    <recommendedName>
        <fullName evidence="2">Stress enhanced protein 2</fullName>
    </recommendedName>
</protein>
<dbReference type="GO" id="GO:0071486">
    <property type="term" value="P:cellular response to high light intensity"/>
    <property type="evidence" value="ECO:0007669"/>
    <property type="project" value="InterPro"/>
</dbReference>
<dbReference type="PANTHER" id="PTHR36490:SF1">
    <property type="entry name" value="STRESS ENHANCED PROTEIN 2, CHLOROPLASTIC"/>
    <property type="match status" value="1"/>
</dbReference>
<dbReference type="InterPro" id="IPR044971">
    <property type="entry name" value="SEP2"/>
</dbReference>
<dbReference type="EMBL" id="EF083058">
    <property type="protein sequence ID" value="ABK22409.1"/>
    <property type="molecule type" value="mRNA"/>
</dbReference>
<organism evidence="1">
    <name type="scientific">Picea sitchensis</name>
    <name type="common">Sitka spruce</name>
    <name type="synonym">Pinus sitchensis</name>
    <dbReference type="NCBI Taxonomy" id="3332"/>
    <lineage>
        <taxon>Eukaryota</taxon>
        <taxon>Viridiplantae</taxon>
        <taxon>Streptophyta</taxon>
        <taxon>Embryophyta</taxon>
        <taxon>Tracheophyta</taxon>
        <taxon>Spermatophyta</taxon>
        <taxon>Pinopsida</taxon>
        <taxon>Pinidae</taxon>
        <taxon>Conifers I</taxon>
        <taxon>Pinales</taxon>
        <taxon>Pinaceae</taxon>
        <taxon>Picea</taxon>
    </lineage>
</organism>
<sequence>MIMAMGITIGMAGNITESQLLLPKGNLEFSINSLPKTSTTILRRRRMRMRALVEDNKDSKVVLPPRLCTLRAFADSGDSVMKPEPEADRMPSFFNSLAASIDHAAKFKDWEILSGRLAMIVFAAAINVELLTGNSLFHKMDVQKICEFGGVCMASIVGAAGFAWASCAKTRVGDVFSERYNEFVDTVIDQLVDGLFYEEEQD</sequence>
<dbReference type="PANTHER" id="PTHR36490">
    <property type="entry name" value="STRESS ENHANCED PROTEIN 2, CHLOROPLASTIC"/>
    <property type="match status" value="1"/>
</dbReference>
<dbReference type="SUPFAM" id="SSF103511">
    <property type="entry name" value="Chlorophyll a-b binding protein"/>
    <property type="match status" value="1"/>
</dbReference>
<dbReference type="OMA" id="CAAIFAW"/>
<proteinExistence type="evidence at transcript level"/>